<sequence>MHLSAIFGSEAAASVEFNIAKLSDSVLTNCFDLKKTIQLDSLYQSTHHATTMEQLFFNSILTSAFLQHGRVAMKKNWIWRGEKAGVSESLITEARIRALETMERQLHLHLKHGKLPAIRPILKHYMEDIKKECKQTASDQRATLSRLQMVFTASMLQTLRNAEASNDDNIWSLYKSWSRPTPSGLLPIYEEQHVFYYS</sequence>
<keyword evidence="2" id="KW-1185">Reference proteome</keyword>
<accession>A0A367IXZ4</accession>
<dbReference type="AlphaFoldDB" id="A0A367IXZ4"/>
<dbReference type="EMBL" id="PJQL01003041">
    <property type="protein sequence ID" value="RCH82361.1"/>
    <property type="molecule type" value="Genomic_DNA"/>
</dbReference>
<organism evidence="1 2">
    <name type="scientific">Rhizopus azygosporus</name>
    <name type="common">Rhizopus microsporus var. azygosporus</name>
    <dbReference type="NCBI Taxonomy" id="86630"/>
    <lineage>
        <taxon>Eukaryota</taxon>
        <taxon>Fungi</taxon>
        <taxon>Fungi incertae sedis</taxon>
        <taxon>Mucoromycota</taxon>
        <taxon>Mucoromycotina</taxon>
        <taxon>Mucoromycetes</taxon>
        <taxon>Mucorales</taxon>
        <taxon>Mucorineae</taxon>
        <taxon>Rhizopodaceae</taxon>
        <taxon>Rhizopus</taxon>
    </lineage>
</organism>
<name>A0A367IXZ4_RHIAZ</name>
<protein>
    <submittedName>
        <fullName evidence="1">Uncharacterized protein</fullName>
    </submittedName>
</protein>
<gene>
    <name evidence="1" type="ORF">CU097_004470</name>
</gene>
<proteinExistence type="predicted"/>
<reference evidence="1 2" key="1">
    <citation type="journal article" date="2018" name="G3 (Bethesda)">
        <title>Phylogenetic and Phylogenomic Definition of Rhizopus Species.</title>
        <authorList>
            <person name="Gryganskyi A.P."/>
            <person name="Golan J."/>
            <person name="Dolatabadi S."/>
            <person name="Mondo S."/>
            <person name="Robb S."/>
            <person name="Idnurm A."/>
            <person name="Muszewska A."/>
            <person name="Steczkiewicz K."/>
            <person name="Masonjones S."/>
            <person name="Liao H.L."/>
            <person name="Gajdeczka M.T."/>
            <person name="Anike F."/>
            <person name="Vuek A."/>
            <person name="Anishchenko I.M."/>
            <person name="Voigt K."/>
            <person name="de Hoog G.S."/>
            <person name="Smith M.E."/>
            <person name="Heitman J."/>
            <person name="Vilgalys R."/>
            <person name="Stajich J.E."/>
        </authorList>
    </citation>
    <scope>NUCLEOTIDE SEQUENCE [LARGE SCALE GENOMIC DNA]</scope>
    <source>
        <strain evidence="1 2">CBS 357.93</strain>
    </source>
</reference>
<dbReference type="Proteomes" id="UP000252139">
    <property type="component" value="Unassembled WGS sequence"/>
</dbReference>
<evidence type="ECO:0000313" key="1">
    <source>
        <dbReference type="EMBL" id="RCH82361.1"/>
    </source>
</evidence>
<comment type="caution">
    <text evidence="1">The sequence shown here is derived from an EMBL/GenBank/DDBJ whole genome shotgun (WGS) entry which is preliminary data.</text>
</comment>
<evidence type="ECO:0000313" key="2">
    <source>
        <dbReference type="Proteomes" id="UP000252139"/>
    </source>
</evidence>